<dbReference type="GO" id="GO:0006817">
    <property type="term" value="P:phosphate ion transport"/>
    <property type="evidence" value="ECO:0007669"/>
    <property type="project" value="UniProtKB-UniRule"/>
</dbReference>
<evidence type="ECO:0000256" key="2">
    <source>
        <dbReference type="ARBA" id="ARBA00022448"/>
    </source>
</evidence>
<feature type="domain" description="PBP" evidence="5">
    <location>
        <begin position="19"/>
        <end position="249"/>
    </location>
</feature>
<dbReference type="PATRIC" id="fig|1703780.3.peg.78"/>
<comment type="caution">
    <text evidence="6">The sequence shown here is derived from an EMBL/GenBank/DDBJ whole genome shotgun (WGS) entry which is preliminary data.</text>
</comment>
<feature type="signal peptide" evidence="4">
    <location>
        <begin position="1"/>
        <end position="17"/>
    </location>
</feature>
<keyword evidence="2 4" id="KW-0813">Transport</keyword>
<evidence type="ECO:0000259" key="5">
    <source>
        <dbReference type="Pfam" id="PF12849"/>
    </source>
</evidence>
<dbReference type="NCBIfam" id="TIGR02136">
    <property type="entry name" value="ptsS_2"/>
    <property type="match status" value="1"/>
</dbReference>
<dbReference type="InterPro" id="IPR011862">
    <property type="entry name" value="Phos-bd"/>
</dbReference>
<sequence>MKKILALGLLLCVGLFAQKLTIQGSTTVLPIAQAAAEAYMDDHPEADITVRGGGSGTGIAALIDGATDIADASRPMKEKEITLAHERSIDPVANIVARDGIAVIVHPNNPMNNIMKEDLKAIYTGEITSWEKISSAQDAIVVVSRDAASGTFEAFNELALDKAKLSDAALMLASNLEVARTVAQTPGAIGYVGLGYLSDEVKAVKVNDIMPSESTVNDGTYPLARPLFMYTNGMPSGLAKDFLDFIMSADGQTIVKEAGFVPIK</sequence>
<comment type="function">
    <text evidence="4">Involved in the system for phosphate transport across the cytoplasmic membrane.</text>
</comment>
<name>A0A0S8GMQ6_UNCW3</name>
<evidence type="ECO:0000313" key="6">
    <source>
        <dbReference type="EMBL" id="KPK73652.1"/>
    </source>
</evidence>
<dbReference type="PANTHER" id="PTHR30570:SF1">
    <property type="entry name" value="PHOSPHATE-BINDING PROTEIN PSTS"/>
    <property type="match status" value="1"/>
</dbReference>
<dbReference type="Pfam" id="PF12849">
    <property type="entry name" value="PBP_like_2"/>
    <property type="match status" value="1"/>
</dbReference>
<gene>
    <name evidence="6" type="ORF">AMJ87_01150</name>
</gene>
<reference evidence="6 7" key="1">
    <citation type="journal article" date="2015" name="Microbiome">
        <title>Genomic resolution of linkages in carbon, nitrogen, and sulfur cycling among widespread estuary sediment bacteria.</title>
        <authorList>
            <person name="Baker B.J."/>
            <person name="Lazar C.S."/>
            <person name="Teske A.P."/>
            <person name="Dick G.J."/>
        </authorList>
    </citation>
    <scope>NUCLEOTIDE SEQUENCE [LARGE SCALE GENOMIC DNA]</scope>
    <source>
        <strain evidence="6">SM23_60</strain>
    </source>
</reference>
<proteinExistence type="inferred from homology"/>
<dbReference type="InterPro" id="IPR050811">
    <property type="entry name" value="Phosphate_ABC_transporter"/>
</dbReference>
<dbReference type="GO" id="GO:0042301">
    <property type="term" value="F:phosphate ion binding"/>
    <property type="evidence" value="ECO:0007669"/>
    <property type="project" value="UniProtKB-UniRule"/>
</dbReference>
<dbReference type="SUPFAM" id="SSF53850">
    <property type="entry name" value="Periplasmic binding protein-like II"/>
    <property type="match status" value="1"/>
</dbReference>
<keyword evidence="3 4" id="KW-0732">Signal</keyword>
<evidence type="ECO:0000256" key="4">
    <source>
        <dbReference type="RuleBase" id="RU367119"/>
    </source>
</evidence>
<organism evidence="6 7">
    <name type="scientific">candidate division WOR_3 bacterium SM23_60</name>
    <dbReference type="NCBI Taxonomy" id="1703780"/>
    <lineage>
        <taxon>Bacteria</taxon>
        <taxon>Bacteria division WOR-3</taxon>
    </lineage>
</organism>
<dbReference type="EMBL" id="LJUO01000005">
    <property type="protein sequence ID" value="KPK73652.1"/>
    <property type="molecule type" value="Genomic_DNA"/>
</dbReference>
<evidence type="ECO:0000256" key="3">
    <source>
        <dbReference type="ARBA" id="ARBA00022729"/>
    </source>
</evidence>
<protein>
    <recommendedName>
        <fullName evidence="4">Phosphate-binding protein</fullName>
    </recommendedName>
</protein>
<dbReference type="InterPro" id="IPR024370">
    <property type="entry name" value="PBP_domain"/>
</dbReference>
<evidence type="ECO:0000313" key="7">
    <source>
        <dbReference type="Proteomes" id="UP000051096"/>
    </source>
</evidence>
<dbReference type="Gene3D" id="3.40.190.10">
    <property type="entry name" value="Periplasmic binding protein-like II"/>
    <property type="match status" value="2"/>
</dbReference>
<accession>A0A0S8GMQ6</accession>
<comment type="similarity">
    <text evidence="1 4">Belongs to the PstS family.</text>
</comment>
<dbReference type="Proteomes" id="UP000051096">
    <property type="component" value="Unassembled WGS sequence"/>
</dbReference>
<dbReference type="AlphaFoldDB" id="A0A0S8GMQ6"/>
<dbReference type="CDD" id="cd13653">
    <property type="entry name" value="PBP2_phosphate_like_1"/>
    <property type="match status" value="1"/>
</dbReference>
<evidence type="ECO:0000256" key="1">
    <source>
        <dbReference type="ARBA" id="ARBA00008725"/>
    </source>
</evidence>
<keyword evidence="4" id="KW-0592">Phosphate transport</keyword>
<dbReference type="PANTHER" id="PTHR30570">
    <property type="entry name" value="PERIPLASMIC PHOSPHATE BINDING COMPONENT OF PHOSPHATE ABC TRANSPORTER"/>
    <property type="match status" value="1"/>
</dbReference>
<feature type="chain" id="PRO_5027156212" description="Phosphate-binding protein" evidence="4">
    <location>
        <begin position="18"/>
        <end position="264"/>
    </location>
</feature>